<dbReference type="GO" id="GO:0000731">
    <property type="term" value="P:DNA synthesis involved in DNA repair"/>
    <property type="evidence" value="ECO:0007669"/>
    <property type="project" value="TreeGrafter"/>
</dbReference>
<dbReference type="InterPro" id="IPR026866">
    <property type="entry name" value="CR006_AAA"/>
</dbReference>
<accession>A0A084EL08</accession>
<protein>
    <submittedName>
        <fullName evidence="2">Hemin importer ATP-binding subunit</fullName>
    </submittedName>
</protein>
<organism evidence="2 3">
    <name type="scientific">Sphingobium yanoikuyae</name>
    <name type="common">Sphingomonas yanoikuyae</name>
    <dbReference type="NCBI Taxonomy" id="13690"/>
    <lineage>
        <taxon>Bacteria</taxon>
        <taxon>Pseudomonadati</taxon>
        <taxon>Pseudomonadota</taxon>
        <taxon>Alphaproteobacteria</taxon>
        <taxon>Sphingomonadales</taxon>
        <taxon>Sphingomonadaceae</taxon>
        <taxon>Sphingobium</taxon>
    </lineage>
</organism>
<dbReference type="Gene3D" id="3.40.50.300">
    <property type="entry name" value="P-loop containing nucleotide triphosphate hydrolases"/>
    <property type="match status" value="1"/>
</dbReference>
<keyword evidence="2" id="KW-0067">ATP-binding</keyword>
<dbReference type="GO" id="GO:0005524">
    <property type="term" value="F:ATP binding"/>
    <property type="evidence" value="ECO:0007669"/>
    <property type="project" value="UniProtKB-KW"/>
</dbReference>
<dbReference type="SUPFAM" id="SSF52540">
    <property type="entry name" value="P-loop containing nucleoside triphosphate hydrolases"/>
    <property type="match status" value="1"/>
</dbReference>
<evidence type="ECO:0000313" key="3">
    <source>
        <dbReference type="Proteomes" id="UP000028534"/>
    </source>
</evidence>
<reference evidence="2 3" key="1">
    <citation type="submission" date="2014-03" db="EMBL/GenBank/DDBJ databases">
        <title>Genome sequence of Sphingobium yanoikuyae B1.</title>
        <authorList>
            <person name="Gan H.M."/>
            <person name="Gan H.Y."/>
            <person name="Savka M.A."/>
        </authorList>
    </citation>
    <scope>NUCLEOTIDE SEQUENCE [LARGE SCALE GENOMIC DNA]</scope>
    <source>
        <strain evidence="2 3">B1</strain>
    </source>
</reference>
<name>A0A084EL08_SPHYA</name>
<dbReference type="PATRIC" id="fig|13690.10.peg.2424"/>
<proteinExistence type="predicted"/>
<evidence type="ECO:0000313" key="2">
    <source>
        <dbReference type="EMBL" id="KEZ18650.1"/>
    </source>
</evidence>
<dbReference type="GO" id="GO:0006302">
    <property type="term" value="P:double-strand break repair"/>
    <property type="evidence" value="ECO:0007669"/>
    <property type="project" value="TreeGrafter"/>
</dbReference>
<dbReference type="Pfam" id="PF13166">
    <property type="entry name" value="AAA_13"/>
    <property type="match status" value="1"/>
</dbReference>
<dbReference type="InterPro" id="IPR027417">
    <property type="entry name" value="P-loop_NTPase"/>
</dbReference>
<dbReference type="CDD" id="cd00267">
    <property type="entry name" value="ABC_ATPase"/>
    <property type="match status" value="1"/>
</dbReference>
<dbReference type="AlphaFoldDB" id="A0A084EL08"/>
<dbReference type="RefSeq" id="WP_051886739.1">
    <property type="nucleotide sequence ID" value="NZ_JGVR01000014.1"/>
</dbReference>
<dbReference type="EMBL" id="JGVR01000014">
    <property type="protein sequence ID" value="KEZ18650.1"/>
    <property type="molecule type" value="Genomic_DNA"/>
</dbReference>
<keyword evidence="2" id="KW-0547">Nucleotide-binding</keyword>
<comment type="caution">
    <text evidence="2">The sequence shown here is derived from an EMBL/GenBank/DDBJ whole genome shotgun (WGS) entry which is preliminary data.</text>
</comment>
<dbReference type="PANTHER" id="PTHR32182">
    <property type="entry name" value="DNA REPLICATION AND REPAIR PROTEIN RECF"/>
    <property type="match status" value="1"/>
</dbReference>
<dbReference type="Proteomes" id="UP000028534">
    <property type="component" value="Unassembled WGS sequence"/>
</dbReference>
<dbReference type="eggNOG" id="COG1122">
    <property type="taxonomic scope" value="Bacteria"/>
</dbReference>
<feature type="domain" description="Protein CR006 P-loop" evidence="1">
    <location>
        <begin position="628"/>
        <end position="716"/>
    </location>
</feature>
<dbReference type="PANTHER" id="PTHR32182:SF0">
    <property type="entry name" value="DNA REPLICATION AND REPAIR PROTEIN RECF"/>
    <property type="match status" value="1"/>
</dbReference>
<gene>
    <name evidence="2" type="ORF">CP98_02361</name>
</gene>
<sequence>MAEAQSTNEETLTENLAFAEVLAWSATRPAWQRDALRRLVQSGILGSEEIDELLEICLDPALPHTPLSDADVSSQSILGAPVSVLRIENPTGVNALAFDQKLEFAQAGLSIVYGDNGSGKSGYVRILKHACRTRDRNNKILRDVEDAAATPQTANIVFLRGATEDQFAWSPEAPSHADLPSISIFDSRSANVHVEKTNAVAYIPQPMRVLEALATACDQVKAKLDDRLAAINAKTPLAIKEPQLGADTAAGAFVRSLSTKSSIAQLDLLAQLSEAETSHLAALESDLAQEPKRAAAKITAQKARLDDGIGKLKNLVDTASPAAFAMRSSLKSDWETKAESAKLASDALFAASPLPDVGKATWRALWEAARKYSDGIAYPSRTFPHPTGHDELCVLCQQPMEKDAIERLVTFETFVKGSTKADEDAAEEAYSDAIKQAAAKHMSAAARRQFVSLIETEIGDVSLAGVVRECSTRAAWRLRSFVRSKTAPEQLTAFPATALAALSVRLASRALQLSADQNSPEHLALVKEYRELKDREALGPLLADIKAEIERRKEAEIITKAAKDTAKRSVTTKNKELSDKLVTNALRGRFAREIDKLKLARMPVELRKVKDSNAVSYFQVCLVEKPDEPVGEIFSEGEHRCVALAAFLAELVTSKQYSSIVFDDPMSSLDHIHRRAVAARLVEEAEHRQVIVFTHDLTFLFELRREADAKTRSIQYQTVCRKQSRPGFVESELPMKAKSAQQLAQSLRSELKEAKHQFDTWPDARRTIFCKGIIEQLRESWDQGIADFVFPVLARFDNAIKGNSLFKLAIISDDDVKTVTAARGRLSEEMHTSAETLNPETVSHADLIAEVVKLETWLGSIQQRQKEAKAPVTSYA</sequence>
<evidence type="ECO:0000259" key="1">
    <source>
        <dbReference type="Pfam" id="PF13166"/>
    </source>
</evidence>